<evidence type="ECO:0000256" key="1">
    <source>
        <dbReference type="SAM" id="MobiDB-lite"/>
    </source>
</evidence>
<keyword evidence="3" id="KW-1185">Reference proteome</keyword>
<gene>
    <name evidence="2" type="ORF">WICANDRAFT_76450</name>
</gene>
<dbReference type="Proteomes" id="UP000094112">
    <property type="component" value="Unassembled WGS sequence"/>
</dbReference>
<organism evidence="2 3">
    <name type="scientific">Wickerhamomyces anomalus (strain ATCC 58044 / CBS 1984 / NCYC 433 / NRRL Y-366-8)</name>
    <name type="common">Yeast</name>
    <name type="synonym">Hansenula anomala</name>
    <dbReference type="NCBI Taxonomy" id="683960"/>
    <lineage>
        <taxon>Eukaryota</taxon>
        <taxon>Fungi</taxon>
        <taxon>Dikarya</taxon>
        <taxon>Ascomycota</taxon>
        <taxon>Saccharomycotina</taxon>
        <taxon>Saccharomycetes</taxon>
        <taxon>Phaffomycetales</taxon>
        <taxon>Wickerhamomycetaceae</taxon>
        <taxon>Wickerhamomyces</taxon>
    </lineage>
</organism>
<feature type="region of interest" description="Disordered" evidence="1">
    <location>
        <begin position="59"/>
        <end position="99"/>
    </location>
</feature>
<proteinExistence type="predicted"/>
<dbReference type="AlphaFoldDB" id="A0A1E3PAE6"/>
<protein>
    <submittedName>
        <fullName evidence="2">Uncharacterized protein</fullName>
    </submittedName>
</protein>
<accession>A0A1E3PAE6</accession>
<dbReference type="RefSeq" id="XP_019041477.1">
    <property type="nucleotide sequence ID" value="XM_019184387.1"/>
</dbReference>
<dbReference type="EMBL" id="KV454208">
    <property type="protein sequence ID" value="ODQ62270.1"/>
    <property type="molecule type" value="Genomic_DNA"/>
</dbReference>
<evidence type="ECO:0000313" key="2">
    <source>
        <dbReference type="EMBL" id="ODQ62270.1"/>
    </source>
</evidence>
<name>A0A1E3PAE6_WICAA</name>
<reference evidence="2 3" key="1">
    <citation type="journal article" date="2016" name="Proc. Natl. Acad. Sci. U.S.A.">
        <title>Comparative genomics of biotechnologically important yeasts.</title>
        <authorList>
            <person name="Riley R."/>
            <person name="Haridas S."/>
            <person name="Wolfe K.H."/>
            <person name="Lopes M.R."/>
            <person name="Hittinger C.T."/>
            <person name="Goeker M."/>
            <person name="Salamov A.A."/>
            <person name="Wisecaver J.H."/>
            <person name="Long T.M."/>
            <person name="Calvey C.H."/>
            <person name="Aerts A.L."/>
            <person name="Barry K.W."/>
            <person name="Choi C."/>
            <person name="Clum A."/>
            <person name="Coughlan A.Y."/>
            <person name="Deshpande S."/>
            <person name="Douglass A.P."/>
            <person name="Hanson S.J."/>
            <person name="Klenk H.-P."/>
            <person name="LaButti K.M."/>
            <person name="Lapidus A."/>
            <person name="Lindquist E.A."/>
            <person name="Lipzen A.M."/>
            <person name="Meier-Kolthoff J.P."/>
            <person name="Ohm R.A."/>
            <person name="Otillar R.P."/>
            <person name="Pangilinan J.L."/>
            <person name="Peng Y."/>
            <person name="Rokas A."/>
            <person name="Rosa C.A."/>
            <person name="Scheuner C."/>
            <person name="Sibirny A.A."/>
            <person name="Slot J.C."/>
            <person name="Stielow J.B."/>
            <person name="Sun H."/>
            <person name="Kurtzman C.P."/>
            <person name="Blackwell M."/>
            <person name="Grigoriev I.V."/>
            <person name="Jeffries T.W."/>
        </authorList>
    </citation>
    <scope>NUCLEOTIDE SEQUENCE [LARGE SCALE GENOMIC DNA]</scope>
    <source>
        <strain evidence="3">ATCC 58044 / CBS 1984 / NCYC 433 / NRRL Y-366-8</strain>
    </source>
</reference>
<dbReference type="OrthoDB" id="10645769at2759"/>
<evidence type="ECO:0000313" key="3">
    <source>
        <dbReference type="Proteomes" id="UP000094112"/>
    </source>
</evidence>
<dbReference type="GeneID" id="30201633"/>
<feature type="compositionally biased region" description="Acidic residues" evidence="1">
    <location>
        <begin position="67"/>
        <end position="77"/>
    </location>
</feature>
<sequence>MHRYNESVLHKWTNNAERELYLNGNNHDLNDSRLFDYNEELNNAVEESWIDLEKFNASRRQDRVNEGEEDEEDDDDDSRTLRLNSEESGNEDEYVKNPNRRINFELNDAMGTDIKSKRSFCDGYDLNTSLTTILSREKQHSTENSKIMFMDVSNSSSMLSNVSGSELSFKASTKKRKIKSSTSQSNSGDYANSIVFISIIASLSFSAGYALGQKSEEVIIVKPITKLKPRSARFNGQDSGTNWESATRS</sequence>